<dbReference type="Gramene" id="TuG1812G0700003988.01.T01">
    <property type="protein sequence ID" value="TuG1812G0700003988.01.T01"/>
    <property type="gene ID" value="TuG1812G0700003988.01"/>
</dbReference>
<name>A0A8R7V8E6_TRIUA</name>
<evidence type="ECO:0000313" key="2">
    <source>
        <dbReference type="Proteomes" id="UP000015106"/>
    </source>
</evidence>
<organism evidence="1 2">
    <name type="scientific">Triticum urartu</name>
    <name type="common">Red wild einkorn</name>
    <name type="synonym">Crithodium urartu</name>
    <dbReference type="NCBI Taxonomy" id="4572"/>
    <lineage>
        <taxon>Eukaryota</taxon>
        <taxon>Viridiplantae</taxon>
        <taxon>Streptophyta</taxon>
        <taxon>Embryophyta</taxon>
        <taxon>Tracheophyta</taxon>
        <taxon>Spermatophyta</taxon>
        <taxon>Magnoliopsida</taxon>
        <taxon>Liliopsida</taxon>
        <taxon>Poales</taxon>
        <taxon>Poaceae</taxon>
        <taxon>BOP clade</taxon>
        <taxon>Pooideae</taxon>
        <taxon>Triticodae</taxon>
        <taxon>Triticeae</taxon>
        <taxon>Triticinae</taxon>
        <taxon>Triticum</taxon>
    </lineage>
</organism>
<accession>A0A8R7V8E6</accession>
<keyword evidence="2" id="KW-1185">Reference proteome</keyword>
<dbReference type="EnsemblPlants" id="TuG1812G0700003988.01.T01">
    <property type="protein sequence ID" value="TuG1812G0700003988.01.T01"/>
    <property type="gene ID" value="TuG1812G0700003988.01"/>
</dbReference>
<dbReference type="Proteomes" id="UP000015106">
    <property type="component" value="Chromosome 7"/>
</dbReference>
<proteinExistence type="predicted"/>
<protein>
    <submittedName>
        <fullName evidence="1">Uncharacterized protein</fullName>
    </submittedName>
</protein>
<dbReference type="AlphaFoldDB" id="A0A8R7V8E6"/>
<reference evidence="1" key="2">
    <citation type="submission" date="2018-03" db="EMBL/GenBank/DDBJ databases">
        <title>The Triticum urartu genome reveals the dynamic nature of wheat genome evolution.</title>
        <authorList>
            <person name="Ling H."/>
            <person name="Ma B."/>
            <person name="Shi X."/>
            <person name="Liu H."/>
            <person name="Dong L."/>
            <person name="Sun H."/>
            <person name="Cao Y."/>
            <person name="Gao Q."/>
            <person name="Zheng S."/>
            <person name="Li Y."/>
            <person name="Yu Y."/>
            <person name="Du H."/>
            <person name="Qi M."/>
            <person name="Li Y."/>
            <person name="Yu H."/>
            <person name="Cui Y."/>
            <person name="Wang N."/>
            <person name="Chen C."/>
            <person name="Wu H."/>
            <person name="Zhao Y."/>
            <person name="Zhang J."/>
            <person name="Li Y."/>
            <person name="Zhou W."/>
            <person name="Zhang B."/>
            <person name="Hu W."/>
            <person name="Eijk M."/>
            <person name="Tang J."/>
            <person name="Witsenboer H."/>
            <person name="Zhao S."/>
            <person name="Li Z."/>
            <person name="Zhang A."/>
            <person name="Wang D."/>
            <person name="Liang C."/>
        </authorList>
    </citation>
    <scope>NUCLEOTIDE SEQUENCE [LARGE SCALE GENOMIC DNA]</scope>
    <source>
        <strain evidence="1">cv. G1812</strain>
    </source>
</reference>
<sequence length="72" mass="8308">MCLHYCNELDIMTPKQATWEPYGTAGNIGTGASYLTFTLNPKCLQEARPWRMYCPLICYCAVEFHQPQRVMT</sequence>
<evidence type="ECO:0000313" key="1">
    <source>
        <dbReference type="EnsemblPlants" id="TuG1812G0700003988.01.T01"/>
    </source>
</evidence>
<reference evidence="1" key="3">
    <citation type="submission" date="2022-06" db="UniProtKB">
        <authorList>
            <consortium name="EnsemblPlants"/>
        </authorList>
    </citation>
    <scope>IDENTIFICATION</scope>
</reference>
<reference evidence="2" key="1">
    <citation type="journal article" date="2013" name="Nature">
        <title>Draft genome of the wheat A-genome progenitor Triticum urartu.</title>
        <authorList>
            <person name="Ling H.Q."/>
            <person name="Zhao S."/>
            <person name="Liu D."/>
            <person name="Wang J."/>
            <person name="Sun H."/>
            <person name="Zhang C."/>
            <person name="Fan H."/>
            <person name="Li D."/>
            <person name="Dong L."/>
            <person name="Tao Y."/>
            <person name="Gao C."/>
            <person name="Wu H."/>
            <person name="Li Y."/>
            <person name="Cui Y."/>
            <person name="Guo X."/>
            <person name="Zheng S."/>
            <person name="Wang B."/>
            <person name="Yu K."/>
            <person name="Liang Q."/>
            <person name="Yang W."/>
            <person name="Lou X."/>
            <person name="Chen J."/>
            <person name="Feng M."/>
            <person name="Jian J."/>
            <person name="Zhang X."/>
            <person name="Luo G."/>
            <person name="Jiang Y."/>
            <person name="Liu J."/>
            <person name="Wang Z."/>
            <person name="Sha Y."/>
            <person name="Zhang B."/>
            <person name="Wu H."/>
            <person name="Tang D."/>
            <person name="Shen Q."/>
            <person name="Xue P."/>
            <person name="Zou S."/>
            <person name="Wang X."/>
            <person name="Liu X."/>
            <person name="Wang F."/>
            <person name="Yang Y."/>
            <person name="An X."/>
            <person name="Dong Z."/>
            <person name="Zhang K."/>
            <person name="Zhang X."/>
            <person name="Luo M.C."/>
            <person name="Dvorak J."/>
            <person name="Tong Y."/>
            <person name="Wang J."/>
            <person name="Yang H."/>
            <person name="Li Z."/>
            <person name="Wang D."/>
            <person name="Zhang A."/>
            <person name="Wang J."/>
        </authorList>
    </citation>
    <scope>NUCLEOTIDE SEQUENCE</scope>
    <source>
        <strain evidence="2">cv. G1812</strain>
    </source>
</reference>